<feature type="compositionally biased region" description="Pro residues" evidence="8">
    <location>
        <begin position="197"/>
        <end position="208"/>
    </location>
</feature>
<dbReference type="Pfam" id="PF14833">
    <property type="entry name" value="NAD_binding_11"/>
    <property type="match status" value="1"/>
</dbReference>
<comment type="similarity">
    <text evidence="2">Belongs to the HIBADH-related family. NP60 subfamily.</text>
</comment>
<evidence type="ECO:0000256" key="7">
    <source>
        <dbReference type="ARBA" id="ARBA00082969"/>
    </source>
</evidence>
<evidence type="ECO:0000313" key="10">
    <source>
        <dbReference type="EMBL" id="KAF8791061.1"/>
    </source>
</evidence>
<feature type="compositionally biased region" description="Basic and acidic residues" evidence="8">
    <location>
        <begin position="95"/>
        <end position="110"/>
    </location>
</feature>
<dbReference type="CDD" id="cd05836">
    <property type="entry name" value="PWWP_GLYR1"/>
    <property type="match status" value="1"/>
</dbReference>
<dbReference type="Gene3D" id="3.40.50.720">
    <property type="entry name" value="NAD(P)-binding Rossmann-like Domain"/>
    <property type="match status" value="1"/>
</dbReference>
<dbReference type="InterPro" id="IPR029154">
    <property type="entry name" value="HIBADH-like_NADP-bd"/>
</dbReference>
<name>A0A8T0FJ74_ARGBR</name>
<dbReference type="PANTHER" id="PTHR43580">
    <property type="entry name" value="OXIDOREDUCTASE GLYR1-RELATED"/>
    <property type="match status" value="1"/>
</dbReference>
<comment type="caution">
    <text evidence="10">The sequence shown here is derived from an EMBL/GenBank/DDBJ whole genome shotgun (WGS) entry which is preliminary data.</text>
</comment>
<organism evidence="10 11">
    <name type="scientific">Argiope bruennichi</name>
    <name type="common">Wasp spider</name>
    <name type="synonym">Aranea bruennichi</name>
    <dbReference type="NCBI Taxonomy" id="94029"/>
    <lineage>
        <taxon>Eukaryota</taxon>
        <taxon>Metazoa</taxon>
        <taxon>Ecdysozoa</taxon>
        <taxon>Arthropoda</taxon>
        <taxon>Chelicerata</taxon>
        <taxon>Arachnida</taxon>
        <taxon>Araneae</taxon>
        <taxon>Araneomorphae</taxon>
        <taxon>Entelegynae</taxon>
        <taxon>Araneoidea</taxon>
        <taxon>Araneidae</taxon>
        <taxon>Argiope</taxon>
    </lineage>
</organism>
<dbReference type="GO" id="GO:0003677">
    <property type="term" value="F:DNA binding"/>
    <property type="evidence" value="ECO:0007669"/>
    <property type="project" value="TreeGrafter"/>
</dbReference>
<feature type="compositionally biased region" description="Low complexity" evidence="8">
    <location>
        <begin position="223"/>
        <end position="237"/>
    </location>
</feature>
<keyword evidence="3" id="KW-0158">Chromosome</keyword>
<feature type="region of interest" description="Disordered" evidence="8">
    <location>
        <begin position="95"/>
        <end position="181"/>
    </location>
</feature>
<dbReference type="SUPFAM" id="SSF48179">
    <property type="entry name" value="6-phosphogluconate dehydrogenase C-terminal domain-like"/>
    <property type="match status" value="1"/>
</dbReference>
<dbReference type="InterPro" id="IPR013328">
    <property type="entry name" value="6PGD_dom2"/>
</dbReference>
<dbReference type="InterPro" id="IPR000313">
    <property type="entry name" value="PWWP_dom"/>
</dbReference>
<feature type="region of interest" description="Disordered" evidence="8">
    <location>
        <begin position="193"/>
        <end position="237"/>
    </location>
</feature>
<sequence length="562" mass="62076">MAAKKDFNIGDLVWAKMKCFPFWPAKIVEPPSDTKSTPKKARRYVFFFGSQNYAWIQDENIVHHSEEMLQSTSNKKKSTLLKLAIKQITEDAPKQAKSLLKEKESPEKSPEASTSGTQNKIAKVQRKKVKTESQKVRKKVVPKRRDMDESEYERTSPPQKLSERPAEDFSDLINNTPPNLNYKRIAVIRPLEEHPPTTTPTPSPPSTPSPSSTPSTPSPPPTTTSTSTTTITQSSSSRIRSRGYFELLPLPIVDIYVPNESVRAKNVIPSSKEIGFIGLGMMGQRLVKNLLMCNHKVTVWNRTPEKCVPFTKIGAEIAQTPSDVVEKCDIIICCVSGPYASKCLVFGNCGILSGLDRSPPGSKSYVEMTTLDPTTSIDIAEAISRKGGRYLEAPISGSRKMAEDGNLLILSAGDKEVFLSCESVFFTLSKNAYYLSSDIGSGSKMNLIVSMLMGVSSAALAESMAFVESCNLSQINFMEIIELGPICSPHLLEKGQAIMSRSFDTNNTLKYQQRDISLALNLDNDRGQPMSVTTAANEVFKRARLRNYSDHDVSAVFLGAEY</sequence>
<dbReference type="GO" id="GO:0050661">
    <property type="term" value="F:NADP binding"/>
    <property type="evidence" value="ECO:0007669"/>
    <property type="project" value="InterPro"/>
</dbReference>
<keyword evidence="11" id="KW-1185">Reference proteome</keyword>
<evidence type="ECO:0000256" key="2">
    <source>
        <dbReference type="ARBA" id="ARBA00007598"/>
    </source>
</evidence>
<dbReference type="SUPFAM" id="SSF51735">
    <property type="entry name" value="NAD(P)-binding Rossmann-fold domains"/>
    <property type="match status" value="1"/>
</dbReference>
<gene>
    <name evidence="10" type="ORF">HNY73_005990</name>
</gene>
<dbReference type="InterPro" id="IPR008927">
    <property type="entry name" value="6-PGluconate_DH-like_C_sf"/>
</dbReference>
<dbReference type="Gene3D" id="2.30.30.140">
    <property type="match status" value="1"/>
</dbReference>
<reference evidence="10" key="1">
    <citation type="journal article" date="2020" name="bioRxiv">
        <title>Chromosome-level reference genome of the European wasp spider Argiope bruennichi: a resource for studies on range expansion and evolutionary adaptation.</title>
        <authorList>
            <person name="Sheffer M.M."/>
            <person name="Hoppe A."/>
            <person name="Krehenwinkel H."/>
            <person name="Uhl G."/>
            <person name="Kuss A.W."/>
            <person name="Jensen L."/>
            <person name="Jensen C."/>
            <person name="Gillespie R.G."/>
            <person name="Hoff K.J."/>
            <person name="Prost S."/>
        </authorList>
    </citation>
    <scope>NUCLEOTIDE SEQUENCE</scope>
</reference>
<accession>A0A8T0FJ74</accession>
<dbReference type="EMBL" id="JABXBU010000011">
    <property type="protein sequence ID" value="KAF8791061.1"/>
    <property type="molecule type" value="Genomic_DNA"/>
</dbReference>
<evidence type="ECO:0000256" key="6">
    <source>
        <dbReference type="ARBA" id="ARBA00078412"/>
    </source>
</evidence>
<dbReference type="Gene3D" id="1.10.1040.10">
    <property type="entry name" value="N-(1-d-carboxylethyl)-l-norvaline Dehydrogenase, domain 2"/>
    <property type="match status" value="1"/>
</dbReference>
<evidence type="ECO:0000256" key="1">
    <source>
        <dbReference type="ARBA" id="ARBA00004286"/>
    </source>
</evidence>
<dbReference type="FunFam" id="3.40.50.720:FF:000058">
    <property type="entry name" value="Putative oxidoreductase GLYR1 homolog"/>
    <property type="match status" value="1"/>
</dbReference>
<dbReference type="GO" id="GO:0000785">
    <property type="term" value="C:chromatin"/>
    <property type="evidence" value="ECO:0007669"/>
    <property type="project" value="TreeGrafter"/>
</dbReference>
<comment type="subcellular location">
    <subcellularLocation>
        <location evidence="1">Chromosome</location>
    </subcellularLocation>
</comment>
<dbReference type="InterPro" id="IPR051265">
    <property type="entry name" value="HIBADH-related_NP60_sf"/>
</dbReference>
<proteinExistence type="inferred from homology"/>
<dbReference type="GO" id="GO:0051287">
    <property type="term" value="F:NAD binding"/>
    <property type="evidence" value="ECO:0007669"/>
    <property type="project" value="InterPro"/>
</dbReference>
<dbReference type="Proteomes" id="UP000807504">
    <property type="component" value="Unassembled WGS sequence"/>
</dbReference>
<evidence type="ECO:0000256" key="4">
    <source>
        <dbReference type="ARBA" id="ARBA00030287"/>
    </source>
</evidence>
<protein>
    <recommendedName>
        <fullName evidence="5">Cytokine-like nuclear factor N-PAC</fullName>
    </recommendedName>
    <alternativeName>
        <fullName evidence="4">Glyoxylate reductase 1 homolog</fullName>
    </alternativeName>
    <alternativeName>
        <fullName evidence="7">Nuclear protein NP60 homolog</fullName>
    </alternativeName>
    <alternativeName>
        <fullName evidence="6">Putative oxidoreductase GLYR1 homolog</fullName>
    </alternativeName>
</protein>
<dbReference type="AlphaFoldDB" id="A0A8T0FJ74"/>
<dbReference type="SMART" id="SM00293">
    <property type="entry name" value="PWWP"/>
    <property type="match status" value="1"/>
</dbReference>
<evidence type="ECO:0000256" key="5">
    <source>
        <dbReference type="ARBA" id="ARBA00034140"/>
    </source>
</evidence>
<dbReference type="GO" id="GO:0031491">
    <property type="term" value="F:nucleosome binding"/>
    <property type="evidence" value="ECO:0007669"/>
    <property type="project" value="TreeGrafter"/>
</dbReference>
<dbReference type="Pfam" id="PF00855">
    <property type="entry name" value="PWWP"/>
    <property type="match status" value="1"/>
</dbReference>
<dbReference type="PANTHER" id="PTHR43580:SF2">
    <property type="entry name" value="CYTOKINE-LIKE NUCLEAR FACTOR N-PAC"/>
    <property type="match status" value="1"/>
</dbReference>
<evidence type="ECO:0000259" key="9">
    <source>
        <dbReference type="PROSITE" id="PS50812"/>
    </source>
</evidence>
<dbReference type="InterPro" id="IPR006115">
    <property type="entry name" value="6PGDH_NADP-bd"/>
</dbReference>
<dbReference type="InterPro" id="IPR035501">
    <property type="entry name" value="GLYR1_PWWP"/>
</dbReference>
<dbReference type="PROSITE" id="PS50812">
    <property type="entry name" value="PWWP"/>
    <property type="match status" value="1"/>
</dbReference>
<feature type="domain" description="PWWP" evidence="9">
    <location>
        <begin position="9"/>
        <end position="67"/>
    </location>
</feature>
<evidence type="ECO:0000256" key="3">
    <source>
        <dbReference type="ARBA" id="ARBA00022454"/>
    </source>
</evidence>
<reference evidence="10" key="2">
    <citation type="submission" date="2020-06" db="EMBL/GenBank/DDBJ databases">
        <authorList>
            <person name="Sheffer M."/>
        </authorList>
    </citation>
    <scope>NUCLEOTIDE SEQUENCE</scope>
</reference>
<dbReference type="SUPFAM" id="SSF63748">
    <property type="entry name" value="Tudor/PWWP/MBT"/>
    <property type="match status" value="1"/>
</dbReference>
<evidence type="ECO:0000313" key="11">
    <source>
        <dbReference type="Proteomes" id="UP000807504"/>
    </source>
</evidence>
<dbReference type="GO" id="GO:0140673">
    <property type="term" value="P:transcription elongation-coupled chromatin remodeling"/>
    <property type="evidence" value="ECO:0007669"/>
    <property type="project" value="TreeGrafter"/>
</dbReference>
<evidence type="ECO:0000256" key="8">
    <source>
        <dbReference type="SAM" id="MobiDB-lite"/>
    </source>
</evidence>
<dbReference type="InterPro" id="IPR036291">
    <property type="entry name" value="NAD(P)-bd_dom_sf"/>
</dbReference>
<dbReference type="Pfam" id="PF03446">
    <property type="entry name" value="NAD_binding_2"/>
    <property type="match status" value="1"/>
</dbReference>